<dbReference type="SUPFAM" id="SSF54060">
    <property type="entry name" value="His-Me finger endonucleases"/>
    <property type="match status" value="1"/>
</dbReference>
<keyword evidence="4" id="KW-0325">Glycoprotein</keyword>
<dbReference type="InterPro" id="IPR013783">
    <property type="entry name" value="Ig-like_fold"/>
</dbReference>
<dbReference type="InterPro" id="IPR003598">
    <property type="entry name" value="Ig_sub2"/>
</dbReference>
<feature type="domain" description="Ig-like" evidence="7">
    <location>
        <begin position="584"/>
        <end position="659"/>
    </location>
</feature>
<evidence type="ECO:0000259" key="7">
    <source>
        <dbReference type="PROSITE" id="PS50835"/>
    </source>
</evidence>
<dbReference type="PROSITE" id="PS50835">
    <property type="entry name" value="IG_LIKE"/>
    <property type="match status" value="3"/>
</dbReference>
<dbReference type="Pfam" id="PF13895">
    <property type="entry name" value="Ig_2"/>
    <property type="match status" value="1"/>
</dbReference>
<feature type="chain" id="PRO_5043931480" description="Ig-like domain-containing protein" evidence="6">
    <location>
        <begin position="18"/>
        <end position="1102"/>
    </location>
</feature>
<name>A0AAV1IZE3_9NEOP</name>
<dbReference type="SUPFAM" id="SSF48726">
    <property type="entry name" value="Immunoglobulin"/>
    <property type="match status" value="3"/>
</dbReference>
<dbReference type="InterPro" id="IPR003599">
    <property type="entry name" value="Ig_sub"/>
</dbReference>
<dbReference type="InterPro" id="IPR051275">
    <property type="entry name" value="Cell_adhesion_signaling"/>
</dbReference>
<keyword evidence="9" id="KW-1185">Reference proteome</keyword>
<dbReference type="SMART" id="SM00408">
    <property type="entry name" value="IGc2"/>
    <property type="match status" value="3"/>
</dbReference>
<dbReference type="Gene3D" id="2.60.40.10">
    <property type="entry name" value="Immunoglobulins"/>
    <property type="match status" value="3"/>
</dbReference>
<evidence type="ECO:0000256" key="6">
    <source>
        <dbReference type="SAM" id="SignalP"/>
    </source>
</evidence>
<evidence type="ECO:0000256" key="4">
    <source>
        <dbReference type="ARBA" id="ARBA00023180"/>
    </source>
</evidence>
<dbReference type="InterPro" id="IPR036179">
    <property type="entry name" value="Ig-like_dom_sf"/>
</dbReference>
<dbReference type="Pfam" id="PF13927">
    <property type="entry name" value="Ig_3"/>
    <property type="match status" value="1"/>
</dbReference>
<comment type="caution">
    <text evidence="8">The sequence shown here is derived from an EMBL/GenBank/DDBJ whole genome shotgun (WGS) entry which is preliminary data.</text>
</comment>
<evidence type="ECO:0000256" key="1">
    <source>
        <dbReference type="ARBA" id="ARBA00004479"/>
    </source>
</evidence>
<dbReference type="CDD" id="cd00096">
    <property type="entry name" value="Ig"/>
    <property type="match status" value="1"/>
</dbReference>
<evidence type="ECO:0000256" key="5">
    <source>
        <dbReference type="ARBA" id="ARBA00023319"/>
    </source>
</evidence>
<dbReference type="PANTHER" id="PTHR11640">
    <property type="entry name" value="NEPHRIN"/>
    <property type="match status" value="1"/>
</dbReference>
<dbReference type="InterPro" id="IPR044925">
    <property type="entry name" value="His-Me_finger_sf"/>
</dbReference>
<keyword evidence="5" id="KW-0393">Immunoglobulin domain</keyword>
<evidence type="ECO:0000256" key="2">
    <source>
        <dbReference type="ARBA" id="ARBA00023136"/>
    </source>
</evidence>
<protein>
    <recommendedName>
        <fullName evidence="7">Ig-like domain-containing protein</fullName>
    </recommendedName>
</protein>
<dbReference type="EMBL" id="CAVLEF010000003">
    <property type="protein sequence ID" value="CAK1542610.1"/>
    <property type="molecule type" value="Genomic_DNA"/>
</dbReference>
<dbReference type="PANTHER" id="PTHR11640:SF158">
    <property type="entry name" value="V-SET AND IMMUNOGLOBULIN DOMAIN-CONTAINING PROTEIN 10-LIKE 2"/>
    <property type="match status" value="1"/>
</dbReference>
<reference evidence="8 9" key="1">
    <citation type="submission" date="2023-11" db="EMBL/GenBank/DDBJ databases">
        <authorList>
            <person name="Okamura Y."/>
        </authorList>
    </citation>
    <scope>NUCLEOTIDE SEQUENCE [LARGE SCALE GENOMIC DNA]</scope>
</reference>
<dbReference type="GO" id="GO:0005886">
    <property type="term" value="C:plasma membrane"/>
    <property type="evidence" value="ECO:0007669"/>
    <property type="project" value="TreeGrafter"/>
</dbReference>
<feature type="domain" description="Ig-like" evidence="7">
    <location>
        <begin position="495"/>
        <end position="581"/>
    </location>
</feature>
<gene>
    <name evidence="8" type="ORF">LNINA_LOCUS2488</name>
</gene>
<feature type="signal peptide" evidence="6">
    <location>
        <begin position="1"/>
        <end position="17"/>
    </location>
</feature>
<comment type="subcellular location">
    <subcellularLocation>
        <location evidence="1">Membrane</location>
        <topology evidence="1">Single-pass type I membrane protein</topology>
    </subcellularLocation>
</comment>
<dbReference type="SMART" id="SM00409">
    <property type="entry name" value="IG"/>
    <property type="match status" value="4"/>
</dbReference>
<dbReference type="AlphaFoldDB" id="A0AAV1IZE3"/>
<evidence type="ECO:0000313" key="8">
    <source>
        <dbReference type="EMBL" id="CAK1542610.1"/>
    </source>
</evidence>
<evidence type="ECO:0000256" key="3">
    <source>
        <dbReference type="ARBA" id="ARBA00023157"/>
    </source>
</evidence>
<dbReference type="GO" id="GO:0050839">
    <property type="term" value="F:cell adhesion molecule binding"/>
    <property type="evidence" value="ECO:0007669"/>
    <property type="project" value="TreeGrafter"/>
</dbReference>
<evidence type="ECO:0000313" key="9">
    <source>
        <dbReference type="Proteomes" id="UP001497472"/>
    </source>
</evidence>
<feature type="domain" description="Ig-like" evidence="7">
    <location>
        <begin position="664"/>
        <end position="733"/>
    </location>
</feature>
<dbReference type="InterPro" id="IPR007110">
    <property type="entry name" value="Ig-like_dom"/>
</dbReference>
<proteinExistence type="predicted"/>
<accession>A0AAV1IZE3</accession>
<dbReference type="GO" id="GO:0005911">
    <property type="term" value="C:cell-cell junction"/>
    <property type="evidence" value="ECO:0007669"/>
    <property type="project" value="TreeGrafter"/>
</dbReference>
<dbReference type="GO" id="GO:0098609">
    <property type="term" value="P:cell-cell adhesion"/>
    <property type="evidence" value="ECO:0007669"/>
    <property type="project" value="TreeGrafter"/>
</dbReference>
<keyword evidence="3" id="KW-1015">Disulfide bond</keyword>
<organism evidence="8 9">
    <name type="scientific">Leptosia nina</name>
    <dbReference type="NCBI Taxonomy" id="320188"/>
    <lineage>
        <taxon>Eukaryota</taxon>
        <taxon>Metazoa</taxon>
        <taxon>Ecdysozoa</taxon>
        <taxon>Arthropoda</taxon>
        <taxon>Hexapoda</taxon>
        <taxon>Insecta</taxon>
        <taxon>Pterygota</taxon>
        <taxon>Neoptera</taxon>
        <taxon>Endopterygota</taxon>
        <taxon>Lepidoptera</taxon>
        <taxon>Glossata</taxon>
        <taxon>Ditrysia</taxon>
        <taxon>Papilionoidea</taxon>
        <taxon>Pieridae</taxon>
        <taxon>Pierinae</taxon>
        <taxon>Leptosia</taxon>
    </lineage>
</organism>
<keyword evidence="2" id="KW-0472">Membrane</keyword>
<keyword evidence="6" id="KW-0732">Signal</keyword>
<sequence length="1102" mass="123922">MVQIRLFLLFFLHSVVGQRSITVLIDKSIDRETVLPDYSTWNFFYDYLCSDESNIIDISVMTIFAWDNIKVVNFDVSAPKGKKKYREYIQYGKHEVPFHVEGFSENSDVLEAALLHSARDSFIYTYTYNVSGKINQRYLDSLKGVALSKNIQVTFLGLNYVTSNNEDGLARSSLAYATGGDVLPIDLNYISDYKRWIFHYIVEEVNTTRTFMFRQYFPITVVPIHYDFTTDSEIKDFSILLQGKEIELLSVADTHGGIVTSKRTLPVPMYGSVRGDIYVSAFDNLEPGKYSLIFTSSGNAMITIKGSSAFSFTPRFSSSRPKSIADTVAYPTADETFVSIEVMNQGENVILHYAEIKDSVTSRILQLGKTDVDNFYSTNEGVEFKNGELRLGVRGVIEKTGEHFSRFAPKAIMPAVWKDERVVTLVLGDDTTLTCPGESDSWIYLTLDQKISTDLKIHGDTLEIKNIQLGQAGFYNCVLYGKNIRSYQVLVQVPPSINSRGGNVTAVYGDKHLILPCEVSGYPEPTVTWVINGTINCDSNCVYDKNSLVLEKITFNSAGTYTCKASNALNNAAISYEVFVTSAPQAKAIVKIAIVKNTKSRINCKKPKGPEYTVKWYKDGNFITSNVYLVLQGIPQDEGVYSCVMNNGKVSKVYAVNVTLCASPTFVKNEDLLVPPNTVLRCDVLDKKFKVSWFRDGVSLPSRGTTLRATSTGNYVCIVSSPCGKTYRQFNVIKPGCILNVKTDIDIYKPFIREGKRQVFYSLYNTINNAVYVEEGWRARLQCKNYISNNRFNFSASLDVVCVKDTTFQVNGVYVDFKTLNCDAILTTELRKSRIKCGEKRSMKSVLFYLESGATALYEVCSNGNKPGYIRHTLYKAHAGSLSHLFRGAAESRYSCDKDDSLSPYAVNPGADDACCFKSKRLLDPQDMIPGQPVVSTLNPINTIPTWSSCGSINWDDLGRQTRELTRYTYAEEMLHDWVGVIYPQNIDKRIMNNLAGNRIIDSTNRSAPWFLWKVVQNIRKKSAVAFLHVIAPGVKTESEAKAFVLCQNICDEIKWINNESWKDPQRGYIYCCSVREFHAVFSYVALINGATTVYTDLFSKN</sequence>
<dbReference type="Proteomes" id="UP001497472">
    <property type="component" value="Unassembled WGS sequence"/>
</dbReference>